<protein>
    <submittedName>
        <fullName evidence="2">Lpg1974 family pore-forming outer membrane protein</fullName>
    </submittedName>
</protein>
<organism evidence="2 3">
    <name type="scientific">Candidatus Legionella polyplacis</name>
    <dbReference type="NCBI Taxonomy" id="2005262"/>
    <lineage>
        <taxon>Bacteria</taxon>
        <taxon>Pseudomonadati</taxon>
        <taxon>Pseudomonadota</taxon>
        <taxon>Gammaproteobacteria</taxon>
        <taxon>Legionellales</taxon>
        <taxon>Legionellaceae</taxon>
        <taxon>Legionella</taxon>
    </lineage>
</organism>
<evidence type="ECO:0000313" key="2">
    <source>
        <dbReference type="EMBL" id="WWR11895.1"/>
    </source>
</evidence>
<name>A0ABZ2GXQ0_9GAMM</name>
<keyword evidence="1" id="KW-0732">Signal</keyword>
<feature type="chain" id="PRO_5046763741" evidence="1">
    <location>
        <begin position="22"/>
        <end position="321"/>
    </location>
</feature>
<dbReference type="InterPro" id="IPR007825">
    <property type="entry name" value="Major_OMP_Legionella"/>
</dbReference>
<accession>A0ABZ2GXQ0</accession>
<feature type="signal peptide" evidence="1">
    <location>
        <begin position="1"/>
        <end position="21"/>
    </location>
</feature>
<evidence type="ECO:0000256" key="1">
    <source>
        <dbReference type="SAM" id="SignalP"/>
    </source>
</evidence>
<proteinExistence type="predicted"/>
<dbReference type="Pfam" id="PF05150">
    <property type="entry name" value="Legionella_OMP"/>
    <property type="match status" value="1"/>
</dbReference>
<gene>
    <name evidence="2" type="ORF">RQL38_01885</name>
</gene>
<sequence>MLNLKKTAIAVLTLSSSAVFAGTMGSFCTPLSVSVPCKKNTWDFSAYTLYLSSETNENNHDNEQSNISDSYITWPYLINLEHNLGFKLVSSYYLNSGNDITFNWNHWQGNEENNIHQGDLIDLIPHKTSMITDISGENIKPKWNSMDLEFGQTINLNNLTNIRIHTGIQYSNIERDQKLTLSSQDFANNNLLYKESTQYTGMGPNIGTDITYNFGNGFSIYGKGSTAILSGDHKSISTHFNEKGEVTYDTKSKTSIIPGIETQLGAKYTYMTNKGDVTLNTGWTWISYSNVIDTISNNSLSRNSNFSVYGPFFGIKWTSNM</sequence>
<reference evidence="2" key="1">
    <citation type="submission" date="2023-09" db="EMBL/GenBank/DDBJ databases">
        <title>Genomes of two closely related lineages of the louse Polyplax serrata with different host specificities.</title>
        <authorList>
            <person name="Martinu J."/>
            <person name="Tarabai H."/>
            <person name="Stefka J."/>
            <person name="Hypsa V."/>
        </authorList>
    </citation>
    <scope>NUCLEOTIDE SEQUENCE [LARGE SCALE GENOMIC DNA]</scope>
    <source>
        <strain evidence="2">HR10_N</strain>
    </source>
</reference>
<dbReference type="EMBL" id="CP135136">
    <property type="protein sequence ID" value="WWR11895.1"/>
    <property type="molecule type" value="Genomic_DNA"/>
</dbReference>
<keyword evidence="3" id="KW-1185">Reference proteome</keyword>
<dbReference type="Proteomes" id="UP001360424">
    <property type="component" value="Chromosome"/>
</dbReference>
<dbReference type="RefSeq" id="WP_338521351.1">
    <property type="nucleotide sequence ID" value="NZ_CP135136.1"/>
</dbReference>
<evidence type="ECO:0000313" key="3">
    <source>
        <dbReference type="Proteomes" id="UP001360424"/>
    </source>
</evidence>